<keyword evidence="3 7" id="KW-0812">Transmembrane</keyword>
<evidence type="ECO:0000256" key="4">
    <source>
        <dbReference type="ARBA" id="ARBA00022989"/>
    </source>
</evidence>
<keyword evidence="5 7" id="KW-0472">Membrane</keyword>
<comment type="subcellular location">
    <subcellularLocation>
        <location evidence="1">Membrane</location>
        <topology evidence="1">Multi-pass membrane protein</topology>
    </subcellularLocation>
</comment>
<feature type="transmembrane region" description="Helical" evidence="7">
    <location>
        <begin position="12"/>
        <end position="39"/>
    </location>
</feature>
<evidence type="ECO:0000313" key="10">
    <source>
        <dbReference type="Proteomes" id="UP001244427"/>
    </source>
</evidence>
<evidence type="ECO:0000313" key="9">
    <source>
        <dbReference type="EMBL" id="MDQ0648198.1"/>
    </source>
</evidence>
<evidence type="ECO:0000256" key="6">
    <source>
        <dbReference type="SAM" id="MobiDB-lite"/>
    </source>
</evidence>
<dbReference type="Proteomes" id="UP001244427">
    <property type="component" value="Unassembled WGS sequence"/>
</dbReference>
<feature type="compositionally biased region" description="Low complexity" evidence="6">
    <location>
        <begin position="155"/>
        <end position="167"/>
    </location>
</feature>
<dbReference type="AlphaFoldDB" id="A0AAW8EXZ3"/>
<proteinExistence type="inferred from homology"/>
<reference evidence="9 10" key="1">
    <citation type="submission" date="2023-07" db="EMBL/GenBank/DDBJ databases">
        <title>Comparative genomics of wheat-associated soil bacteria to identify genetic determinants of phenazine resistance.</title>
        <authorList>
            <person name="Mouncey N."/>
        </authorList>
    </citation>
    <scope>NUCLEOTIDE SEQUENCE [LARGE SCALE GENOMIC DNA]</scope>
    <source>
        <strain evidence="9 10">W4I9-1</strain>
    </source>
</reference>
<name>A0AAW8EXZ3_9MICO</name>
<feature type="transmembrane region" description="Helical" evidence="7">
    <location>
        <begin position="45"/>
        <end position="66"/>
    </location>
</feature>
<evidence type="ECO:0000256" key="1">
    <source>
        <dbReference type="ARBA" id="ARBA00004141"/>
    </source>
</evidence>
<evidence type="ECO:0000256" key="2">
    <source>
        <dbReference type="ARBA" id="ARBA00009399"/>
    </source>
</evidence>
<gene>
    <name evidence="9" type="ORF">QFZ53_002394</name>
</gene>
<keyword evidence="10" id="KW-1185">Reference proteome</keyword>
<dbReference type="PANTHER" id="PTHR38459:SF1">
    <property type="entry name" value="PROPHAGE BACTOPRENOL-LINKED GLUCOSE TRANSLOCASE HOMOLOG"/>
    <property type="match status" value="1"/>
</dbReference>
<dbReference type="PANTHER" id="PTHR38459">
    <property type="entry name" value="PROPHAGE BACTOPRENOL-LINKED GLUCOSE TRANSLOCASE HOMOLOG"/>
    <property type="match status" value="1"/>
</dbReference>
<feature type="transmembrane region" description="Helical" evidence="7">
    <location>
        <begin position="119"/>
        <end position="136"/>
    </location>
</feature>
<evidence type="ECO:0000256" key="5">
    <source>
        <dbReference type="ARBA" id="ARBA00023136"/>
    </source>
</evidence>
<organism evidence="9 10">
    <name type="scientific">Microbacterium natoriense</name>
    <dbReference type="NCBI Taxonomy" id="284570"/>
    <lineage>
        <taxon>Bacteria</taxon>
        <taxon>Bacillati</taxon>
        <taxon>Actinomycetota</taxon>
        <taxon>Actinomycetes</taxon>
        <taxon>Micrococcales</taxon>
        <taxon>Microbacteriaceae</taxon>
        <taxon>Microbacterium</taxon>
    </lineage>
</organism>
<feature type="transmembrane region" description="Helical" evidence="7">
    <location>
        <begin position="87"/>
        <end position="107"/>
    </location>
</feature>
<dbReference type="EMBL" id="JAUSXV010000001">
    <property type="protein sequence ID" value="MDQ0648198.1"/>
    <property type="molecule type" value="Genomic_DNA"/>
</dbReference>
<comment type="caution">
    <text evidence="9">The sequence shown here is derived from an EMBL/GenBank/DDBJ whole genome shotgun (WGS) entry which is preliminary data.</text>
</comment>
<evidence type="ECO:0000256" key="3">
    <source>
        <dbReference type="ARBA" id="ARBA00022692"/>
    </source>
</evidence>
<evidence type="ECO:0000256" key="7">
    <source>
        <dbReference type="SAM" id="Phobius"/>
    </source>
</evidence>
<comment type="similarity">
    <text evidence="2">Belongs to the GtrA family.</text>
</comment>
<dbReference type="GO" id="GO:0005886">
    <property type="term" value="C:plasma membrane"/>
    <property type="evidence" value="ECO:0007669"/>
    <property type="project" value="TreeGrafter"/>
</dbReference>
<keyword evidence="4 7" id="KW-1133">Transmembrane helix</keyword>
<dbReference type="GO" id="GO:0000271">
    <property type="term" value="P:polysaccharide biosynthetic process"/>
    <property type="evidence" value="ECO:0007669"/>
    <property type="project" value="InterPro"/>
</dbReference>
<evidence type="ECO:0000259" key="8">
    <source>
        <dbReference type="Pfam" id="PF04138"/>
    </source>
</evidence>
<dbReference type="InterPro" id="IPR007267">
    <property type="entry name" value="GtrA_DPMS_TM"/>
</dbReference>
<feature type="domain" description="GtrA/DPMS transmembrane" evidence="8">
    <location>
        <begin position="18"/>
        <end position="142"/>
    </location>
</feature>
<sequence>MSERMRTRQPSVLAQLAKFAAVGGVGLIVDVGLFNLLLLHPSQSAAWPMIAKSASTVCAIAVNWMGSRWWTFREQRRSDATREGLEFLVASLLGSGVALACLGVSHYLLAFTTPVADNVSANVVGLIAGSAVRFAAYRSWVFADRSARGPSQSSATPKVTTTVAPTP</sequence>
<protein>
    <submittedName>
        <fullName evidence="9">Flippase GtrA</fullName>
    </submittedName>
</protein>
<dbReference type="Pfam" id="PF04138">
    <property type="entry name" value="GtrA_DPMS_TM"/>
    <property type="match status" value="1"/>
</dbReference>
<accession>A0AAW8EXZ3</accession>
<feature type="region of interest" description="Disordered" evidence="6">
    <location>
        <begin position="147"/>
        <end position="167"/>
    </location>
</feature>
<dbReference type="InterPro" id="IPR051401">
    <property type="entry name" value="GtrA_CellWall_Glycosyl"/>
</dbReference>